<feature type="compositionally biased region" description="Polar residues" evidence="3">
    <location>
        <begin position="419"/>
        <end position="435"/>
    </location>
</feature>
<evidence type="ECO:0000256" key="3">
    <source>
        <dbReference type="SAM" id="MobiDB-lite"/>
    </source>
</evidence>
<reference evidence="4" key="1">
    <citation type="submission" date="2019-05" db="EMBL/GenBank/DDBJ databases">
        <title>Annotation for the trematode Fasciolopsis buski.</title>
        <authorList>
            <person name="Choi Y.-J."/>
        </authorList>
    </citation>
    <scope>NUCLEOTIDE SEQUENCE</scope>
    <source>
        <strain evidence="4">HT</strain>
        <tissue evidence="4">Whole worm</tissue>
    </source>
</reference>
<feature type="compositionally biased region" description="Polar residues" evidence="3">
    <location>
        <begin position="114"/>
        <end position="123"/>
    </location>
</feature>
<evidence type="ECO:0000313" key="4">
    <source>
        <dbReference type="EMBL" id="KAA0190397.1"/>
    </source>
</evidence>
<feature type="compositionally biased region" description="Polar residues" evidence="3">
    <location>
        <begin position="600"/>
        <end position="609"/>
    </location>
</feature>
<evidence type="ECO:0000313" key="5">
    <source>
        <dbReference type="Proteomes" id="UP000728185"/>
    </source>
</evidence>
<comment type="similarity">
    <text evidence="1">Belongs to the SAPS family.</text>
</comment>
<dbReference type="Proteomes" id="UP000728185">
    <property type="component" value="Unassembled WGS sequence"/>
</dbReference>
<keyword evidence="5" id="KW-1185">Reference proteome</keyword>
<feature type="region of interest" description="Disordered" evidence="3">
    <location>
        <begin position="659"/>
        <end position="681"/>
    </location>
</feature>
<evidence type="ECO:0000256" key="2">
    <source>
        <dbReference type="ARBA" id="ARBA00023306"/>
    </source>
</evidence>
<dbReference type="GO" id="GO:0019888">
    <property type="term" value="F:protein phosphatase regulator activity"/>
    <property type="evidence" value="ECO:0007669"/>
    <property type="project" value="TreeGrafter"/>
</dbReference>
<dbReference type="InterPro" id="IPR007587">
    <property type="entry name" value="SAPS"/>
</dbReference>
<protein>
    <submittedName>
        <fullName evidence="4">Serine/threonine-protein phosphatase 6 regulatory subunit 3</fullName>
    </submittedName>
</protein>
<feature type="region of interest" description="Disordered" evidence="3">
    <location>
        <begin position="102"/>
        <end position="143"/>
    </location>
</feature>
<feature type="compositionally biased region" description="Polar residues" evidence="3">
    <location>
        <begin position="171"/>
        <end position="180"/>
    </location>
</feature>
<comment type="caution">
    <text evidence="4">The sequence shown here is derived from an EMBL/GenBank/DDBJ whole genome shotgun (WGS) entry which is preliminary data.</text>
</comment>
<proteinExistence type="inferred from homology"/>
<dbReference type="PANTHER" id="PTHR12634:SF8">
    <property type="entry name" value="FIERY MOUNTAIN, ISOFORM D"/>
    <property type="match status" value="1"/>
</dbReference>
<feature type="compositionally biased region" description="Polar residues" evidence="3">
    <location>
        <begin position="130"/>
        <end position="143"/>
    </location>
</feature>
<feature type="region of interest" description="Disordered" evidence="3">
    <location>
        <begin position="403"/>
        <end position="441"/>
    </location>
</feature>
<dbReference type="GO" id="GO:0019903">
    <property type="term" value="F:protein phosphatase binding"/>
    <property type="evidence" value="ECO:0007669"/>
    <property type="project" value="InterPro"/>
</dbReference>
<dbReference type="OrthoDB" id="295029at2759"/>
<dbReference type="PANTHER" id="PTHR12634">
    <property type="entry name" value="SIT4 YEAST -ASSOCIATING PROTEIN-RELATED"/>
    <property type="match status" value="1"/>
</dbReference>
<name>A0A8E0RSC3_9TREM</name>
<keyword evidence="2" id="KW-0131">Cell cycle</keyword>
<organism evidence="4 5">
    <name type="scientific">Fasciolopsis buskii</name>
    <dbReference type="NCBI Taxonomy" id="27845"/>
    <lineage>
        <taxon>Eukaryota</taxon>
        <taxon>Metazoa</taxon>
        <taxon>Spiralia</taxon>
        <taxon>Lophotrochozoa</taxon>
        <taxon>Platyhelminthes</taxon>
        <taxon>Trematoda</taxon>
        <taxon>Digenea</taxon>
        <taxon>Plagiorchiida</taxon>
        <taxon>Echinostomata</taxon>
        <taxon>Echinostomatoidea</taxon>
        <taxon>Fasciolidae</taxon>
        <taxon>Fasciolopsis</taxon>
    </lineage>
</organism>
<sequence>MFWSSLAAQSRINDLLDQPDLTIEELLDDDEVLQKCCERDQRVIDFLCRAENMDFMINVISNPPNSDDFDKSLYRYSSLVCEILTCIIPRVLDLIVGSAEGLSSSEKTEDGSQMEDTWNSSSMEVDDSVNKSTTKHPSAQNALSCSDVSIEAPGAAAGSTVTGNESRKPEGTNSVLPNESKNADSRPHLDRLLRAVQPDVALNPLTASFLSRVLVHLAVNRSQIVIPYMRKFPNLLDNIVARLELTAMADLLIQLAQQEQCARTLFEWFVEGNLVPRLIDCFVPSNSWEVHESAAHCLIQLIVILRSYLVNSAHSGPNADPTSTDFGSGLPANNPYAILMSEDEASLAAATRLLDILESETGFALSAGGLVSGMELEMWLGDNLCNPSNLFRPTPFSGSAAPLGPSASATVPAAGGNASAVNSTSSGGDSRSAPNGTDRPESIDKLRIARASINLARACRSRLSQLHALLRHPHEQHYNRMNTTAGLLDPPLGRCRLSVAQFLALLAALPLHTGIQEAMVADGVIKTLMNLFEMYPLNTLLHQAVRDFIMALFTHARVIEKSAVSNQAGDKGKVGVGNDSIGPLQNFTSTSSSAMTVSTKPPTTNSDPSTAPMEIDTSELKTTGQANSEPISTVLDEAFRTILRDHLITEWCLRLSPIPRDRSSSDPDVDTAVVRESKRHPKPGYSGHLWQLANLIQDARTGPRGEWVNGLMQGLDSASLKSWDEFVQGDLATINREQTIDQLEQRESNQIRTYRIFGIVRSERLTLRSANQLVGIINPLLILLLSGLRFHTVV</sequence>
<dbReference type="EMBL" id="LUCM01007118">
    <property type="protein sequence ID" value="KAA0190397.1"/>
    <property type="molecule type" value="Genomic_DNA"/>
</dbReference>
<evidence type="ECO:0000256" key="1">
    <source>
        <dbReference type="ARBA" id="ARBA00006180"/>
    </source>
</evidence>
<accession>A0A8E0RSC3</accession>
<gene>
    <name evidence="4" type="ORF">FBUS_04113</name>
</gene>
<feature type="region of interest" description="Disordered" evidence="3">
    <location>
        <begin position="156"/>
        <end position="184"/>
    </location>
</feature>
<dbReference type="AlphaFoldDB" id="A0A8E0RSC3"/>
<dbReference type="Pfam" id="PF04499">
    <property type="entry name" value="SAPS"/>
    <property type="match status" value="2"/>
</dbReference>
<feature type="region of interest" description="Disordered" evidence="3">
    <location>
        <begin position="587"/>
        <end position="612"/>
    </location>
</feature>
<feature type="compositionally biased region" description="Low complexity" evidence="3">
    <location>
        <begin position="588"/>
        <end position="599"/>
    </location>
</feature>